<evidence type="ECO:0000256" key="4">
    <source>
        <dbReference type="ARBA" id="ARBA00022946"/>
    </source>
</evidence>
<evidence type="ECO:0000256" key="14">
    <source>
        <dbReference type="PROSITE-ProRule" id="PRU00267"/>
    </source>
</evidence>
<dbReference type="GO" id="GO:0005634">
    <property type="term" value="C:nucleus"/>
    <property type="evidence" value="ECO:0007669"/>
    <property type="project" value="UniProtKB-UniRule"/>
</dbReference>
<evidence type="ECO:0000256" key="16">
    <source>
        <dbReference type="SAM" id="MobiDB-lite"/>
    </source>
</evidence>
<keyword evidence="19" id="KW-1185">Reference proteome</keyword>
<accession>A0AAD1WP15</accession>
<dbReference type="PANTHER" id="PTHR48112">
    <property type="entry name" value="HIGH MOBILITY GROUP PROTEIN DSP1"/>
    <property type="match status" value="1"/>
</dbReference>
<evidence type="ECO:0000313" key="19">
    <source>
        <dbReference type="Proteomes" id="UP001295444"/>
    </source>
</evidence>
<reference evidence="18" key="1">
    <citation type="submission" date="2022-03" db="EMBL/GenBank/DDBJ databases">
        <authorList>
            <person name="Alioto T."/>
            <person name="Alioto T."/>
            <person name="Gomez Garrido J."/>
        </authorList>
    </citation>
    <scope>NUCLEOTIDE SEQUENCE</scope>
</reference>
<evidence type="ECO:0000256" key="8">
    <source>
        <dbReference type="ARBA" id="ARBA00023159"/>
    </source>
</evidence>
<dbReference type="Pfam" id="PF00505">
    <property type="entry name" value="HMG_box"/>
    <property type="match status" value="1"/>
</dbReference>
<keyword evidence="8" id="KW-0010">Activator</keyword>
<comment type="subunit">
    <text evidence="13">Monomer; binds DNA as a monomer. Homodimer. Component of the mitochondrial transcription initiation complex, composed at least of TFB2M, TFAM and POLRMT. In this complex TFAM recruits POLRMT to the promoter whereas TFB2M induces structural changes in POLRMT to enable promoter opening and trapping of the DNA non-template strand. Upon metabolic stress, forms a complex composed of FOXO3, SIRT3, TFAM and POLRMT. Interacts with TFB1M and TFB2M. Interacts with CLPX; this enhances DNA-binding.</text>
</comment>
<evidence type="ECO:0000256" key="3">
    <source>
        <dbReference type="ARBA" id="ARBA00022737"/>
    </source>
</evidence>
<keyword evidence="9" id="KW-0804">Transcription</keyword>
<keyword evidence="6 14" id="KW-0238">DNA-binding</keyword>
<dbReference type="Proteomes" id="UP001295444">
    <property type="component" value="Chromosome 11"/>
</dbReference>
<feature type="compositionally biased region" description="Polar residues" evidence="16">
    <location>
        <begin position="278"/>
        <end position="288"/>
    </location>
</feature>
<dbReference type="InterPro" id="IPR050342">
    <property type="entry name" value="HMGB"/>
</dbReference>
<evidence type="ECO:0000256" key="15">
    <source>
        <dbReference type="SAM" id="Coils"/>
    </source>
</evidence>
<dbReference type="GO" id="GO:0003677">
    <property type="term" value="F:DNA binding"/>
    <property type="evidence" value="ECO:0007669"/>
    <property type="project" value="UniProtKB-UniRule"/>
</dbReference>
<dbReference type="SUPFAM" id="SSF47095">
    <property type="entry name" value="HMG-box"/>
    <property type="match status" value="2"/>
</dbReference>
<evidence type="ECO:0000256" key="9">
    <source>
        <dbReference type="ARBA" id="ARBA00023163"/>
    </source>
</evidence>
<sequence>MVSILSRGFGHLVRSLAELSFTPRTSCRCLITPFSAVQCSATRWFSKTHKSDDHLKRPLTGYIRYSIQQQPLLSKKYPGAKITELAKMIAQEWRGLPASVKEPYLEAAKSELKIYVADLKKYKETLSPVELQALREERKHKRSKRIIIRKKRELSLLGKPKRPRSAFNVFMSEHFHEAKGASVPSKLKNVREDWRCLNDSQKQNQKQAYIQLAEDDKIRYENEMKSWEDQMIEIGREDLVRRKKKLQLAKLKGASKMQNFKGTLKHMDKSNKFKEGKNASSITLENEE</sequence>
<dbReference type="EMBL" id="OW240922">
    <property type="protein sequence ID" value="CAH2322213.1"/>
    <property type="molecule type" value="Genomic_DNA"/>
</dbReference>
<dbReference type="FunFam" id="1.10.30.10:FF:000043">
    <property type="entry name" value="Transcription factor A, mitochondrial"/>
    <property type="match status" value="1"/>
</dbReference>
<dbReference type="AlphaFoldDB" id="A0AAD1WP15"/>
<keyword evidence="5" id="KW-0805">Transcription regulation</keyword>
<keyword evidence="2" id="KW-0597">Phosphoprotein</keyword>
<feature type="DNA-binding region" description="HMG box" evidence="14">
    <location>
        <begin position="55"/>
        <end position="123"/>
    </location>
</feature>
<evidence type="ECO:0000256" key="11">
    <source>
        <dbReference type="ARBA" id="ARBA00040582"/>
    </source>
</evidence>
<dbReference type="GO" id="GO:0042645">
    <property type="term" value="C:mitochondrial nucleoid"/>
    <property type="evidence" value="ECO:0007669"/>
    <property type="project" value="UniProtKB-SubCell"/>
</dbReference>
<evidence type="ECO:0000259" key="17">
    <source>
        <dbReference type="PROSITE" id="PS50118"/>
    </source>
</evidence>
<name>A0AAD1WP15_PELCU</name>
<evidence type="ECO:0000256" key="7">
    <source>
        <dbReference type="ARBA" id="ARBA00023128"/>
    </source>
</evidence>
<evidence type="ECO:0000256" key="12">
    <source>
        <dbReference type="ARBA" id="ARBA00045216"/>
    </source>
</evidence>
<dbReference type="InterPro" id="IPR036910">
    <property type="entry name" value="HMG_box_dom_sf"/>
</dbReference>
<keyword evidence="4" id="KW-0809">Transit peptide</keyword>
<evidence type="ECO:0000256" key="5">
    <source>
        <dbReference type="ARBA" id="ARBA00023015"/>
    </source>
</evidence>
<evidence type="ECO:0000313" key="18">
    <source>
        <dbReference type="EMBL" id="CAH2322213.1"/>
    </source>
</evidence>
<protein>
    <recommendedName>
        <fullName evidence="11">Transcription factor A, mitochondrial</fullName>
    </recommendedName>
</protein>
<dbReference type="GO" id="GO:0006357">
    <property type="term" value="P:regulation of transcription by RNA polymerase II"/>
    <property type="evidence" value="ECO:0007669"/>
    <property type="project" value="TreeGrafter"/>
</dbReference>
<organism evidence="18 19">
    <name type="scientific">Pelobates cultripes</name>
    <name type="common">Western spadefoot toad</name>
    <dbReference type="NCBI Taxonomy" id="61616"/>
    <lineage>
        <taxon>Eukaryota</taxon>
        <taxon>Metazoa</taxon>
        <taxon>Chordata</taxon>
        <taxon>Craniata</taxon>
        <taxon>Vertebrata</taxon>
        <taxon>Euteleostomi</taxon>
        <taxon>Amphibia</taxon>
        <taxon>Batrachia</taxon>
        <taxon>Anura</taxon>
        <taxon>Pelobatoidea</taxon>
        <taxon>Pelobatidae</taxon>
        <taxon>Pelobates</taxon>
    </lineage>
</organism>
<keyword evidence="3" id="KW-0677">Repeat</keyword>
<dbReference type="SMART" id="SM00398">
    <property type="entry name" value="HMG"/>
    <property type="match status" value="2"/>
</dbReference>
<feature type="region of interest" description="Disordered" evidence="16">
    <location>
        <begin position="262"/>
        <end position="288"/>
    </location>
</feature>
<comment type="function">
    <text evidence="12">Binds to the mitochondrial light strand promoter and functions in mitochondrial transcription regulation. Component of the mitochondrial transcription initiation complex, composed at least of TFB2M, TFAM and POLRMT that is required for basal transcription of mitochondrial DNA. In this complex, TFAM recruits POLRMT to a specific promoter whereas TFB2M induces structural changes in POLRMT to enable promoter opening and trapping of the DNA non-template strand. Required for accurate and efficient promoter recognition by the mitochondrial RNA polymerase. Promotes transcription initiation from the HSP1 and the light strand promoter by binding immediately upstream of transcriptional start sites. Is able to unwind DNA. Bends the mitochondrial light strand promoter DNA into a U-turn shape via its HMG boxes. Required for maintenance of normal levels of mitochondrial DNA. May play a role in organizing and compacting mitochondrial DNA.</text>
</comment>
<dbReference type="CDD" id="cd21987">
    <property type="entry name" value="HMG-box_TFAM_rpt2"/>
    <property type="match status" value="1"/>
</dbReference>
<gene>
    <name evidence="18" type="ORF">PECUL_23A057558</name>
</gene>
<comment type="subcellular location">
    <subcellularLocation>
        <location evidence="1">Mitochondrion matrix</location>
        <location evidence="1">Mitochondrion nucleoid</location>
    </subcellularLocation>
</comment>
<feature type="domain" description="HMG box" evidence="17">
    <location>
        <begin position="160"/>
        <end position="228"/>
    </location>
</feature>
<dbReference type="Gene3D" id="1.10.30.10">
    <property type="entry name" value="High mobility group box domain"/>
    <property type="match status" value="2"/>
</dbReference>
<evidence type="ECO:0000256" key="13">
    <source>
        <dbReference type="ARBA" id="ARBA00046467"/>
    </source>
</evidence>
<evidence type="ECO:0000256" key="1">
    <source>
        <dbReference type="ARBA" id="ARBA00004436"/>
    </source>
</evidence>
<keyword evidence="7" id="KW-0496">Mitochondrion</keyword>
<dbReference type="PROSITE" id="PS50118">
    <property type="entry name" value="HMG_BOX_2"/>
    <property type="match status" value="2"/>
</dbReference>
<feature type="domain" description="HMG box" evidence="17">
    <location>
        <begin position="55"/>
        <end position="123"/>
    </location>
</feature>
<dbReference type="PANTHER" id="PTHR48112:SF36">
    <property type="entry name" value="TRANSCRIPTION FACTOR A, MITOCHONDRIAL"/>
    <property type="match status" value="1"/>
</dbReference>
<dbReference type="InterPro" id="IPR009071">
    <property type="entry name" value="HMG_box_dom"/>
</dbReference>
<dbReference type="Pfam" id="PF09011">
    <property type="entry name" value="HMG_box_2"/>
    <property type="match status" value="1"/>
</dbReference>
<keyword evidence="15" id="KW-0175">Coiled coil</keyword>
<evidence type="ECO:0000256" key="10">
    <source>
        <dbReference type="ARBA" id="ARBA00023271"/>
    </source>
</evidence>
<feature type="compositionally biased region" description="Basic and acidic residues" evidence="16">
    <location>
        <begin position="265"/>
        <end position="277"/>
    </location>
</feature>
<feature type="coiled-coil region" evidence="15">
    <location>
        <begin position="210"/>
        <end position="237"/>
    </location>
</feature>
<keyword evidence="10" id="KW-1135">Mitochondrion nucleoid</keyword>
<evidence type="ECO:0000256" key="6">
    <source>
        <dbReference type="ARBA" id="ARBA00023125"/>
    </source>
</evidence>
<keyword evidence="14" id="KW-0539">Nucleus</keyword>
<proteinExistence type="predicted"/>
<feature type="DNA-binding region" description="HMG box" evidence="14">
    <location>
        <begin position="160"/>
        <end position="228"/>
    </location>
</feature>
<evidence type="ECO:0000256" key="2">
    <source>
        <dbReference type="ARBA" id="ARBA00022553"/>
    </source>
</evidence>